<accession>A0AAP0DII9</accession>
<dbReference type="PROSITE" id="PS50878">
    <property type="entry name" value="RT_POL"/>
    <property type="match status" value="1"/>
</dbReference>
<dbReference type="InterPro" id="IPR043502">
    <property type="entry name" value="DNA/RNA_pol_sf"/>
</dbReference>
<dbReference type="AlphaFoldDB" id="A0AAP0DII9"/>
<evidence type="ECO:0000313" key="2">
    <source>
        <dbReference type="EMBL" id="KAK9075730.1"/>
    </source>
</evidence>
<dbReference type="Proteomes" id="UP001408789">
    <property type="component" value="Unassembled WGS sequence"/>
</dbReference>
<dbReference type="Pfam" id="PF13966">
    <property type="entry name" value="zf-RVT"/>
    <property type="match status" value="1"/>
</dbReference>
<organism evidence="2 3">
    <name type="scientific">Deinandra increscens subsp. villosa</name>
    <dbReference type="NCBI Taxonomy" id="3103831"/>
    <lineage>
        <taxon>Eukaryota</taxon>
        <taxon>Viridiplantae</taxon>
        <taxon>Streptophyta</taxon>
        <taxon>Embryophyta</taxon>
        <taxon>Tracheophyta</taxon>
        <taxon>Spermatophyta</taxon>
        <taxon>Magnoliopsida</taxon>
        <taxon>eudicotyledons</taxon>
        <taxon>Gunneridae</taxon>
        <taxon>Pentapetalae</taxon>
        <taxon>asterids</taxon>
        <taxon>campanulids</taxon>
        <taxon>Asterales</taxon>
        <taxon>Asteraceae</taxon>
        <taxon>Asteroideae</taxon>
        <taxon>Heliantheae alliance</taxon>
        <taxon>Madieae</taxon>
        <taxon>Madiinae</taxon>
        <taxon>Deinandra</taxon>
    </lineage>
</organism>
<name>A0AAP0DII9_9ASTR</name>
<evidence type="ECO:0000259" key="1">
    <source>
        <dbReference type="PROSITE" id="PS50878"/>
    </source>
</evidence>
<protein>
    <recommendedName>
        <fullName evidence="1">Reverse transcriptase domain-containing protein</fullName>
    </recommendedName>
</protein>
<dbReference type="Pfam" id="PF00078">
    <property type="entry name" value="RVT_1"/>
    <property type="match status" value="1"/>
</dbReference>
<evidence type="ECO:0000313" key="3">
    <source>
        <dbReference type="Proteomes" id="UP001408789"/>
    </source>
</evidence>
<dbReference type="PANTHER" id="PTHR33116">
    <property type="entry name" value="REVERSE TRANSCRIPTASE ZINC-BINDING DOMAIN-CONTAINING PROTEIN-RELATED-RELATED"/>
    <property type="match status" value="1"/>
</dbReference>
<proteinExistence type="predicted"/>
<dbReference type="SUPFAM" id="SSF56672">
    <property type="entry name" value="DNA/RNA polymerases"/>
    <property type="match status" value="1"/>
</dbReference>
<dbReference type="EMBL" id="JBCNJP010000007">
    <property type="protein sequence ID" value="KAK9075730.1"/>
    <property type="molecule type" value="Genomic_DNA"/>
</dbReference>
<keyword evidence="3" id="KW-1185">Reference proteome</keyword>
<dbReference type="PANTHER" id="PTHR33116:SF78">
    <property type="entry name" value="OS12G0587133 PROTEIN"/>
    <property type="match status" value="1"/>
</dbReference>
<comment type="caution">
    <text evidence="2">The sequence shown here is derived from an EMBL/GenBank/DDBJ whole genome shotgun (WGS) entry which is preliminary data.</text>
</comment>
<sequence length="610" mass="69650">MSDDPHCLASGRSSVLINGSPTQEFQIERGVRQGDPLSPLLFILGIEAIHVAMQQAVQAGLFSPISLPMNGPKLSHLLYADDVMFIGEASLENAQFLARFLRCFFLSSGLKVNFDKSKIYGIGLDQNSLSVLASTLRCKIDKFPFTYLGVPIGANMKLKRNWKPVIEKLTARLNNWKSHVLSQGGKATLLKSVLGSLPLYYLSLFRAPCCVIKEMESIRLNFFWGGSQNARKISWIAWDRVLAPKERGGLGIGSFKAANLALLSKWGWKFKTNKAALWSKVIRAIHTTNRSLGPLPLKKSISGHWKHIVKSISDLNIENIDFWEVAIADVGDGEDVSFWHDSWLDNKCPKDEFQSLYALDCSKSCTVANRVQKSANGIEFKWEWRQNQLNSHDNSLLLQLCNKIRSHTFISGPDKWKWTFNSDLIFSTSSIRNKIDFNLGEFSYKHHWKNWAPYKVKIFTWRATIERIPVKIQLQKRGIPLSTLCSRCNLHEEDVSHALLLCAHTSEIWNKIGLWCKFQFNTTSNLELLFSQIKDLNNSCRSENLLLTIAMATCWTIWKSRNKKDFEDRNIPPGLLVDEIKADSFMWIRCRGKIPDIDWNKFCSYALYFI</sequence>
<dbReference type="InterPro" id="IPR000477">
    <property type="entry name" value="RT_dom"/>
</dbReference>
<gene>
    <name evidence="2" type="ORF">SSX86_004059</name>
</gene>
<dbReference type="InterPro" id="IPR026960">
    <property type="entry name" value="RVT-Znf"/>
</dbReference>
<reference evidence="2 3" key="1">
    <citation type="submission" date="2024-04" db="EMBL/GenBank/DDBJ databases">
        <title>The reference genome of an endangered Asteraceae, Deinandra increscens subsp. villosa, native to the Central Coast of California.</title>
        <authorList>
            <person name="Guilliams M."/>
            <person name="Hasenstab-Lehman K."/>
            <person name="Meyer R."/>
            <person name="Mcevoy S."/>
        </authorList>
    </citation>
    <scope>NUCLEOTIDE SEQUENCE [LARGE SCALE GENOMIC DNA]</scope>
    <source>
        <tissue evidence="2">Leaf</tissue>
    </source>
</reference>
<feature type="domain" description="Reverse transcriptase" evidence="1">
    <location>
        <begin position="1"/>
        <end position="152"/>
    </location>
</feature>